<dbReference type="EMBL" id="JACTNZ010000004">
    <property type="protein sequence ID" value="KAG5551243.1"/>
    <property type="molecule type" value="Genomic_DNA"/>
</dbReference>
<evidence type="ECO:0000313" key="3">
    <source>
        <dbReference type="Proteomes" id="UP000823749"/>
    </source>
</evidence>
<evidence type="ECO:0000256" key="1">
    <source>
        <dbReference type="SAM" id="MobiDB-lite"/>
    </source>
</evidence>
<gene>
    <name evidence="2" type="ORF">RHGRI_009611</name>
</gene>
<feature type="compositionally biased region" description="Basic and acidic residues" evidence="1">
    <location>
        <begin position="281"/>
        <end position="292"/>
    </location>
</feature>
<keyword evidence="3" id="KW-1185">Reference proteome</keyword>
<dbReference type="Proteomes" id="UP000823749">
    <property type="component" value="Chromosome 4"/>
</dbReference>
<organism evidence="2 3">
    <name type="scientific">Rhododendron griersonianum</name>
    <dbReference type="NCBI Taxonomy" id="479676"/>
    <lineage>
        <taxon>Eukaryota</taxon>
        <taxon>Viridiplantae</taxon>
        <taxon>Streptophyta</taxon>
        <taxon>Embryophyta</taxon>
        <taxon>Tracheophyta</taxon>
        <taxon>Spermatophyta</taxon>
        <taxon>Magnoliopsida</taxon>
        <taxon>eudicotyledons</taxon>
        <taxon>Gunneridae</taxon>
        <taxon>Pentapetalae</taxon>
        <taxon>asterids</taxon>
        <taxon>Ericales</taxon>
        <taxon>Ericaceae</taxon>
        <taxon>Ericoideae</taxon>
        <taxon>Rhodoreae</taxon>
        <taxon>Rhododendron</taxon>
    </lineage>
</organism>
<name>A0AAV6KFD3_9ERIC</name>
<evidence type="ECO:0000313" key="2">
    <source>
        <dbReference type="EMBL" id="KAG5551243.1"/>
    </source>
</evidence>
<sequence length="305" mass="31211">MGFLLLTCLSLSSAHRLLLDSYDPRMPKESISNLAGGGGSGGGVEITGMGTGVGGGIGYGSGSGWGGGFGGGRGYGVGSGHGGGLGIIGGPWRPPYPGFGQPVYQPKPVPYKPVPIYVPTPMPDIGCETCRPARTCACPCQGSGGWGELQSHSNSAAHLEPELAKSTGIPSVGITGMGTGSIVLQPPYNPYPSVGSCTCPCPGEGGWGELQSHSKSAAHLEPEFAGRMVIPGGRSNIAANNDPISSNASKEDQEAHRVHRGYGPFEFAKNDGEPAPPDGSATERTEMEDQKVTKGNHIVVDNPRT</sequence>
<feature type="compositionally biased region" description="Polar residues" evidence="1">
    <location>
        <begin position="237"/>
        <end position="248"/>
    </location>
</feature>
<reference evidence="2" key="1">
    <citation type="submission" date="2020-08" db="EMBL/GenBank/DDBJ databases">
        <title>Plant Genome Project.</title>
        <authorList>
            <person name="Zhang R.-G."/>
        </authorList>
    </citation>
    <scope>NUCLEOTIDE SEQUENCE</scope>
    <source>
        <strain evidence="2">WSP0</strain>
        <tissue evidence="2">Leaf</tissue>
    </source>
</reference>
<protein>
    <submittedName>
        <fullName evidence="2">Uncharacterized protein</fullName>
    </submittedName>
</protein>
<accession>A0AAV6KFD3</accession>
<feature type="region of interest" description="Disordered" evidence="1">
    <location>
        <begin position="235"/>
        <end position="305"/>
    </location>
</feature>
<comment type="caution">
    <text evidence="2">The sequence shown here is derived from an EMBL/GenBank/DDBJ whole genome shotgun (WGS) entry which is preliminary data.</text>
</comment>
<dbReference type="AlphaFoldDB" id="A0AAV6KFD3"/>
<proteinExistence type="predicted"/>